<gene>
    <name evidence="1" type="ORF">PC115_g19235</name>
    <name evidence="2" type="ORF">PC117_g16993</name>
</gene>
<dbReference type="EMBL" id="RCMI01001071">
    <property type="protein sequence ID" value="KAG2891353.1"/>
    <property type="molecule type" value="Genomic_DNA"/>
</dbReference>
<proteinExistence type="predicted"/>
<dbReference type="EMBL" id="RCMK01000622">
    <property type="protein sequence ID" value="KAG2918674.1"/>
    <property type="molecule type" value="Genomic_DNA"/>
</dbReference>
<comment type="caution">
    <text evidence="1">The sequence shown here is derived from an EMBL/GenBank/DDBJ whole genome shotgun (WGS) entry which is preliminary data.</text>
</comment>
<organism evidence="1 3">
    <name type="scientific">Phytophthora cactorum</name>
    <dbReference type="NCBI Taxonomy" id="29920"/>
    <lineage>
        <taxon>Eukaryota</taxon>
        <taxon>Sar</taxon>
        <taxon>Stramenopiles</taxon>
        <taxon>Oomycota</taxon>
        <taxon>Peronosporomycetes</taxon>
        <taxon>Peronosporales</taxon>
        <taxon>Peronosporaceae</taxon>
        <taxon>Phytophthora</taxon>
    </lineage>
</organism>
<dbReference type="AlphaFoldDB" id="A0A8T1B0I0"/>
<accession>A0A8T1B0I0</accession>
<sequence>MASASSYQLAPAMIKTTDYTWNSALTNIDGDVGHWITHNLDEELASSVAEPV</sequence>
<evidence type="ECO:0000313" key="3">
    <source>
        <dbReference type="Proteomes" id="UP000774804"/>
    </source>
</evidence>
<protein>
    <submittedName>
        <fullName evidence="1">Uncharacterized protein</fullName>
    </submittedName>
</protein>
<dbReference type="Proteomes" id="UP000774804">
    <property type="component" value="Unassembled WGS sequence"/>
</dbReference>
<name>A0A8T1B0I0_9STRA</name>
<evidence type="ECO:0000313" key="2">
    <source>
        <dbReference type="EMBL" id="KAG2918674.1"/>
    </source>
</evidence>
<reference evidence="1" key="1">
    <citation type="submission" date="2018-10" db="EMBL/GenBank/DDBJ databases">
        <title>Effector identification in a new, highly contiguous assembly of the strawberry crown rot pathogen Phytophthora cactorum.</title>
        <authorList>
            <person name="Armitage A.D."/>
            <person name="Nellist C.F."/>
            <person name="Bates H."/>
            <person name="Vickerstaff R.J."/>
            <person name="Harrison R.J."/>
        </authorList>
    </citation>
    <scope>NUCLEOTIDE SEQUENCE</scope>
    <source>
        <strain evidence="1">4032</strain>
        <strain evidence="2">4040</strain>
    </source>
</reference>
<dbReference type="Proteomes" id="UP000736787">
    <property type="component" value="Unassembled WGS sequence"/>
</dbReference>
<evidence type="ECO:0000313" key="1">
    <source>
        <dbReference type="EMBL" id="KAG2891353.1"/>
    </source>
</evidence>